<sequence>MSDLELLTRICDLARDVAAREVMPRFLKVASGRKQDGSTFTEADLASQAALVQALPQIVDCPVLGEEMTTAEQLKLLEDNPEGLWIVDPIDGTTNFIHGLPYFAISIALMRHGRSALGVVYLPVLDECYYAAAGQGAWCNGEPLPLIAPDIQTGDGVAIVETKHLTGRLPNRVVSVAPFASLRNFGASTIDWCFLAAGRVDIMLHGSQKLWDYAAGALIAEEAGCQLATLNLDDYWADRVMARSAIAARTAALFGPWRDWVRSNR</sequence>
<evidence type="ECO:0000256" key="4">
    <source>
        <dbReference type="ARBA" id="ARBA00022842"/>
    </source>
</evidence>
<dbReference type="PROSITE" id="PS00629">
    <property type="entry name" value="IMP_1"/>
    <property type="match status" value="1"/>
</dbReference>
<evidence type="ECO:0000256" key="1">
    <source>
        <dbReference type="ARBA" id="ARBA00009759"/>
    </source>
</evidence>
<evidence type="ECO:0000313" key="6">
    <source>
        <dbReference type="EMBL" id="MBB5192070.1"/>
    </source>
</evidence>
<dbReference type="PRINTS" id="PR00377">
    <property type="entry name" value="IMPHPHTASES"/>
</dbReference>
<dbReference type="Pfam" id="PF00459">
    <property type="entry name" value="Inositol_P"/>
    <property type="match status" value="1"/>
</dbReference>
<dbReference type="GO" id="GO:0006020">
    <property type="term" value="P:inositol metabolic process"/>
    <property type="evidence" value="ECO:0007669"/>
    <property type="project" value="TreeGrafter"/>
</dbReference>
<dbReference type="GO" id="GO:0008934">
    <property type="term" value="F:inositol monophosphate 1-phosphatase activity"/>
    <property type="evidence" value="ECO:0007669"/>
    <property type="project" value="TreeGrafter"/>
</dbReference>
<dbReference type="AlphaFoldDB" id="A0A840RI02"/>
<name>A0A840RI02_9NEIS</name>
<dbReference type="SUPFAM" id="SSF56655">
    <property type="entry name" value="Carbohydrate phosphatase"/>
    <property type="match status" value="1"/>
</dbReference>
<dbReference type="RefSeq" id="WP_373282234.1">
    <property type="nucleotide sequence ID" value="NZ_JACHHN010000005.1"/>
</dbReference>
<feature type="binding site" evidence="5">
    <location>
        <position position="212"/>
    </location>
    <ligand>
        <name>Mg(2+)</name>
        <dbReference type="ChEBI" id="CHEBI:18420"/>
        <label>1</label>
        <note>catalytic</note>
    </ligand>
</feature>
<organism evidence="6 7">
    <name type="scientific">Silvimonas terrae</name>
    <dbReference type="NCBI Taxonomy" id="300266"/>
    <lineage>
        <taxon>Bacteria</taxon>
        <taxon>Pseudomonadati</taxon>
        <taxon>Pseudomonadota</taxon>
        <taxon>Betaproteobacteria</taxon>
        <taxon>Neisseriales</taxon>
        <taxon>Chitinibacteraceae</taxon>
        <taxon>Silvimonas</taxon>
    </lineage>
</organism>
<evidence type="ECO:0000256" key="2">
    <source>
        <dbReference type="ARBA" id="ARBA00022723"/>
    </source>
</evidence>
<keyword evidence="3 6" id="KW-0378">Hydrolase</keyword>
<protein>
    <submittedName>
        <fullName evidence="6">Myo-inositol-1(Or 4)-monophosphatase</fullName>
        <ecNumber evidence="6">3.1.3.25</ecNumber>
    </submittedName>
</protein>
<dbReference type="InterPro" id="IPR000760">
    <property type="entry name" value="Inositol_monophosphatase-like"/>
</dbReference>
<dbReference type="InterPro" id="IPR020583">
    <property type="entry name" value="Inositol_monoP_metal-BS"/>
</dbReference>
<feature type="binding site" evidence="5">
    <location>
        <position position="91"/>
    </location>
    <ligand>
        <name>Mg(2+)</name>
        <dbReference type="ChEBI" id="CHEBI:18420"/>
        <label>1</label>
        <note>catalytic</note>
    </ligand>
</feature>
<evidence type="ECO:0000256" key="3">
    <source>
        <dbReference type="ARBA" id="ARBA00022801"/>
    </source>
</evidence>
<dbReference type="PANTHER" id="PTHR20854:SF4">
    <property type="entry name" value="INOSITOL-1-MONOPHOSPHATASE-RELATED"/>
    <property type="match status" value="1"/>
</dbReference>
<reference evidence="6 7" key="1">
    <citation type="submission" date="2020-08" db="EMBL/GenBank/DDBJ databases">
        <title>Genomic Encyclopedia of Type Strains, Phase IV (KMG-IV): sequencing the most valuable type-strain genomes for metagenomic binning, comparative biology and taxonomic classification.</title>
        <authorList>
            <person name="Goeker M."/>
        </authorList>
    </citation>
    <scope>NUCLEOTIDE SEQUENCE [LARGE SCALE GENOMIC DNA]</scope>
    <source>
        <strain evidence="6 7">DSM 18233</strain>
    </source>
</reference>
<keyword evidence="2 5" id="KW-0479">Metal-binding</keyword>
<feature type="binding site" evidence="5">
    <location>
        <position position="88"/>
    </location>
    <ligand>
        <name>Mg(2+)</name>
        <dbReference type="ChEBI" id="CHEBI:18420"/>
        <label>1</label>
        <note>catalytic</note>
    </ligand>
</feature>
<dbReference type="GO" id="GO:0007165">
    <property type="term" value="P:signal transduction"/>
    <property type="evidence" value="ECO:0007669"/>
    <property type="project" value="TreeGrafter"/>
</dbReference>
<keyword evidence="7" id="KW-1185">Reference proteome</keyword>
<dbReference type="EMBL" id="JACHHN010000005">
    <property type="protein sequence ID" value="MBB5192070.1"/>
    <property type="molecule type" value="Genomic_DNA"/>
</dbReference>
<comment type="similarity">
    <text evidence="1">Belongs to the inositol monophosphatase superfamily.</text>
</comment>
<accession>A0A840RI02</accession>
<dbReference type="PANTHER" id="PTHR20854">
    <property type="entry name" value="INOSITOL MONOPHOSPHATASE"/>
    <property type="match status" value="1"/>
</dbReference>
<proteinExistence type="inferred from homology"/>
<dbReference type="Gene3D" id="3.40.190.80">
    <property type="match status" value="1"/>
</dbReference>
<keyword evidence="4 5" id="KW-0460">Magnesium</keyword>
<dbReference type="EC" id="3.1.3.25" evidence="6"/>
<dbReference type="Proteomes" id="UP000543030">
    <property type="component" value="Unassembled WGS sequence"/>
</dbReference>
<dbReference type="GO" id="GO:0046872">
    <property type="term" value="F:metal ion binding"/>
    <property type="evidence" value="ECO:0007669"/>
    <property type="project" value="UniProtKB-KW"/>
</dbReference>
<evidence type="ECO:0000313" key="7">
    <source>
        <dbReference type="Proteomes" id="UP000543030"/>
    </source>
</evidence>
<comment type="caution">
    <text evidence="6">The sequence shown here is derived from an EMBL/GenBank/DDBJ whole genome shotgun (WGS) entry which is preliminary data.</text>
</comment>
<dbReference type="Gene3D" id="3.30.540.10">
    <property type="entry name" value="Fructose-1,6-Bisphosphatase, subunit A, domain 1"/>
    <property type="match status" value="1"/>
</dbReference>
<feature type="binding site" evidence="5">
    <location>
        <position position="90"/>
    </location>
    <ligand>
        <name>Mg(2+)</name>
        <dbReference type="ChEBI" id="CHEBI:18420"/>
        <label>2</label>
    </ligand>
</feature>
<gene>
    <name evidence="6" type="ORF">HNQ50_002807</name>
</gene>
<evidence type="ECO:0000256" key="5">
    <source>
        <dbReference type="PIRSR" id="PIRSR600760-2"/>
    </source>
</evidence>
<comment type="cofactor">
    <cofactor evidence="5">
        <name>Mg(2+)</name>
        <dbReference type="ChEBI" id="CHEBI:18420"/>
    </cofactor>
</comment>
<dbReference type="CDD" id="cd01637">
    <property type="entry name" value="IMPase_like"/>
    <property type="match status" value="1"/>
</dbReference>
<feature type="binding site" evidence="5">
    <location>
        <position position="66"/>
    </location>
    <ligand>
        <name>Mg(2+)</name>
        <dbReference type="ChEBI" id="CHEBI:18420"/>
        <label>1</label>
        <note>catalytic</note>
    </ligand>
</feature>